<dbReference type="Gene3D" id="3.40.50.1820">
    <property type="entry name" value="alpha/beta hydrolase"/>
    <property type="match status" value="1"/>
</dbReference>
<dbReference type="GO" id="GO:0047372">
    <property type="term" value="F:monoacylglycerol lipase activity"/>
    <property type="evidence" value="ECO:0007669"/>
    <property type="project" value="TreeGrafter"/>
</dbReference>
<name>A0A024UCA5_9STRA</name>
<dbReference type="Pfam" id="PF00561">
    <property type="entry name" value="Abhydrolase_1"/>
    <property type="match status" value="1"/>
</dbReference>
<dbReference type="InterPro" id="IPR000073">
    <property type="entry name" value="AB_hydrolase_1"/>
</dbReference>
<dbReference type="GeneID" id="20082005"/>
<dbReference type="EMBL" id="KI913959">
    <property type="protein sequence ID" value="ETW03512.1"/>
    <property type="molecule type" value="Genomic_DNA"/>
</dbReference>
<dbReference type="STRING" id="157072.A0A024UCA5"/>
<dbReference type="PROSITE" id="PS01133">
    <property type="entry name" value="UPF0017"/>
    <property type="match status" value="1"/>
</dbReference>
<evidence type="ECO:0000259" key="2">
    <source>
        <dbReference type="Pfam" id="PF00561"/>
    </source>
</evidence>
<protein>
    <recommendedName>
        <fullName evidence="2">AB hydrolase-1 domain-containing protein</fullName>
    </recommendedName>
</protein>
<dbReference type="PANTHER" id="PTHR10794:SF84">
    <property type="entry name" value="ESTERASE_LIPASE_THIOESTERASE FAMILY PROTEIN"/>
    <property type="match status" value="1"/>
</dbReference>
<dbReference type="GO" id="GO:0034338">
    <property type="term" value="F:short-chain carboxylesterase activity"/>
    <property type="evidence" value="ECO:0007669"/>
    <property type="project" value="TreeGrafter"/>
</dbReference>
<dbReference type="InterPro" id="IPR000952">
    <property type="entry name" value="AB_hydrolase_4_CS"/>
</dbReference>
<dbReference type="AlphaFoldDB" id="A0A024UCA5"/>
<accession>A0A024UCA5</accession>
<dbReference type="RefSeq" id="XP_008867741.1">
    <property type="nucleotide sequence ID" value="XM_008869519.1"/>
</dbReference>
<proteinExistence type="inferred from homology"/>
<dbReference type="InterPro" id="IPR029058">
    <property type="entry name" value="AB_hydrolase_fold"/>
</dbReference>
<dbReference type="VEuPathDB" id="FungiDB:H310_04955"/>
<comment type="similarity">
    <text evidence="1">Belongs to the AB hydrolase superfamily. AB hydrolase 4 family.</text>
</comment>
<reference evidence="3" key="1">
    <citation type="submission" date="2013-12" db="EMBL/GenBank/DDBJ databases">
        <title>The Genome Sequence of Aphanomyces invadans NJM9701.</title>
        <authorList>
            <consortium name="The Broad Institute Genomics Platform"/>
            <person name="Russ C."/>
            <person name="Tyler B."/>
            <person name="van West P."/>
            <person name="Dieguez-Uribeondo J."/>
            <person name="Young S.K."/>
            <person name="Zeng Q."/>
            <person name="Gargeya S."/>
            <person name="Fitzgerald M."/>
            <person name="Abouelleil A."/>
            <person name="Alvarado L."/>
            <person name="Chapman S.B."/>
            <person name="Gainer-Dewar J."/>
            <person name="Goldberg J."/>
            <person name="Griggs A."/>
            <person name="Gujja S."/>
            <person name="Hansen M."/>
            <person name="Howarth C."/>
            <person name="Imamovic A."/>
            <person name="Ireland A."/>
            <person name="Larimer J."/>
            <person name="McCowan C."/>
            <person name="Murphy C."/>
            <person name="Pearson M."/>
            <person name="Poon T.W."/>
            <person name="Priest M."/>
            <person name="Roberts A."/>
            <person name="Saif S."/>
            <person name="Shea T."/>
            <person name="Sykes S."/>
            <person name="Wortman J."/>
            <person name="Nusbaum C."/>
            <person name="Birren B."/>
        </authorList>
    </citation>
    <scope>NUCLEOTIDE SEQUENCE [LARGE SCALE GENOMIC DNA]</scope>
    <source>
        <strain evidence="3">NJM9701</strain>
    </source>
</reference>
<feature type="domain" description="AB hydrolase-1" evidence="2">
    <location>
        <begin position="133"/>
        <end position="381"/>
    </location>
</feature>
<dbReference type="OrthoDB" id="247542at2759"/>
<sequence length="488" mass="54086">MVPVEAALSEWKRELTDLLKHDRTIKKYACILYLINYLHYVWTAKQPSLTYQKSPRAEAIVKKCSLLVEKYHPSWYLLNNGHLHTIMLAKLTSHPQIHYERQMVPLSDGGVVSLDWAVPPGVAPDDVNFPDIPTVIVFHGLTGGSGDNYVCVTVEKLVRDGWRVVVMNARGCANTPLLTPHLFCGAYTNDVREVVAMLRRNHVQTAPLVSVGFSLGSNIMVKYIGEEGAACPLTAAVSVGNPYDFMCNSRNLNHSFVHNAIYNAPLATNLNDLFFVRSNAHELFADHPEIDLASIQATSRVIDFDEQLTRRAFGYASVSDYYRDASSNQYLKFVQIPLLLLSAKDDPICIHTATPYDDVIANDNLLLAVTDTGGHLGFFTGNNLFEVPDMWSANVVAQFCKAIVEINSARDATKPSIVRRLFQSADQATVDTPPLANDGNLGNGNSAFVENGAEGQVSLRRGAAALAALAVVHFAFKHRRAMHKKWWY</sequence>
<organism evidence="3">
    <name type="scientific">Aphanomyces invadans</name>
    <dbReference type="NCBI Taxonomy" id="157072"/>
    <lineage>
        <taxon>Eukaryota</taxon>
        <taxon>Sar</taxon>
        <taxon>Stramenopiles</taxon>
        <taxon>Oomycota</taxon>
        <taxon>Saprolegniomycetes</taxon>
        <taxon>Saprolegniales</taxon>
        <taxon>Verrucalvaceae</taxon>
        <taxon>Aphanomyces</taxon>
    </lineage>
</organism>
<gene>
    <name evidence="3" type="ORF">H310_04955</name>
</gene>
<dbReference type="SUPFAM" id="SSF53474">
    <property type="entry name" value="alpha/beta-Hydrolases"/>
    <property type="match status" value="1"/>
</dbReference>
<dbReference type="PANTHER" id="PTHR10794">
    <property type="entry name" value="ABHYDROLASE DOMAIN-CONTAINING PROTEIN"/>
    <property type="match status" value="1"/>
</dbReference>
<evidence type="ECO:0000313" key="3">
    <source>
        <dbReference type="EMBL" id="ETW03512.1"/>
    </source>
</evidence>
<dbReference type="eggNOG" id="KOG1838">
    <property type="taxonomic scope" value="Eukaryota"/>
</dbReference>
<evidence type="ECO:0000256" key="1">
    <source>
        <dbReference type="ARBA" id="ARBA00010884"/>
    </source>
</evidence>
<dbReference type="InterPro" id="IPR050960">
    <property type="entry name" value="AB_hydrolase_4_sf"/>
</dbReference>